<evidence type="ECO:0000256" key="2">
    <source>
        <dbReference type="ARBA" id="ARBA00022472"/>
    </source>
</evidence>
<protein>
    <submittedName>
        <fullName evidence="4">Uncharacterized protein</fullName>
    </submittedName>
</protein>
<dbReference type="Pfam" id="PF02536">
    <property type="entry name" value="mTERF"/>
    <property type="match status" value="1"/>
</dbReference>
<proteinExistence type="inferred from homology"/>
<dbReference type="Proteomes" id="UP000825935">
    <property type="component" value="Chromosome 25"/>
</dbReference>
<dbReference type="SMART" id="SM00733">
    <property type="entry name" value="Mterf"/>
    <property type="match status" value="3"/>
</dbReference>
<dbReference type="PANTHER" id="PTHR13068:SF36">
    <property type="entry name" value="TRANSCRIPTION TERMINATION FACTOR MTEF1, CHLOROPLASTIC"/>
    <property type="match status" value="1"/>
</dbReference>
<dbReference type="Gene3D" id="1.25.70.10">
    <property type="entry name" value="Transcription termination factor 3, mitochondrial"/>
    <property type="match status" value="1"/>
</dbReference>
<evidence type="ECO:0000256" key="3">
    <source>
        <dbReference type="ARBA" id="ARBA00022946"/>
    </source>
</evidence>
<organism evidence="4 5">
    <name type="scientific">Ceratopteris richardii</name>
    <name type="common">Triangle waterfern</name>
    <dbReference type="NCBI Taxonomy" id="49495"/>
    <lineage>
        <taxon>Eukaryota</taxon>
        <taxon>Viridiplantae</taxon>
        <taxon>Streptophyta</taxon>
        <taxon>Embryophyta</taxon>
        <taxon>Tracheophyta</taxon>
        <taxon>Polypodiopsida</taxon>
        <taxon>Polypodiidae</taxon>
        <taxon>Polypodiales</taxon>
        <taxon>Pteridineae</taxon>
        <taxon>Pteridaceae</taxon>
        <taxon>Parkerioideae</taxon>
        <taxon>Ceratopteris</taxon>
    </lineage>
</organism>
<keyword evidence="3" id="KW-0809">Transit peptide</keyword>
<name>A0A8T2RRF1_CERRI</name>
<dbReference type="InterPro" id="IPR038538">
    <property type="entry name" value="MTERF_sf"/>
</dbReference>
<comment type="similarity">
    <text evidence="1">Belongs to the mTERF family.</text>
</comment>
<keyword evidence="2" id="KW-0806">Transcription termination</keyword>
<sequence>MLCFPGADGTISSLSQNGSMHFPCSRSLNLSCERSNVSSEQVIKVFMSLNNKAPHYFAQAKDAVRVPCLSRSNQSAISVMCSSHEPQENTGVITRDPPECERDIPSFGVVTLDQPHMAIEERHMDEKDSFERLSSFDQRVQARADGDQQCDNELLTRDMVSLYTDRTRLVSHHEHVREPSDCGLDADNGFRRLKTGNLGNEVSSSDYIGLKYAVTRSNPPLSEMVNSVSSTNSVLELRSPRTHPDVLATAKIKYMETVNTSSTIRGLASLRMPASRPLSGMNAVGVSYLESIGVNCAKVFERVPTVKTHTLKQIKAIISALEQHGLKISEMGKIINLCPKILLLNPEKDLPKVTSFLFNEVGLPQHHFPKVVRRCPRILVADISEQLRPTLSFVRTLGFLKRSS</sequence>
<dbReference type="PANTHER" id="PTHR13068">
    <property type="entry name" value="CGI-12 PROTEIN-RELATED"/>
    <property type="match status" value="1"/>
</dbReference>
<dbReference type="EMBL" id="CM035430">
    <property type="protein sequence ID" value="KAH7299059.1"/>
    <property type="molecule type" value="Genomic_DNA"/>
</dbReference>
<gene>
    <name evidence="4" type="ORF">KP509_25G071000</name>
</gene>
<keyword evidence="5" id="KW-1185">Reference proteome</keyword>
<keyword evidence="2" id="KW-0804">Transcription</keyword>
<evidence type="ECO:0000313" key="4">
    <source>
        <dbReference type="EMBL" id="KAH7299059.1"/>
    </source>
</evidence>
<comment type="caution">
    <text evidence="4">The sequence shown here is derived from an EMBL/GenBank/DDBJ whole genome shotgun (WGS) entry which is preliminary data.</text>
</comment>
<keyword evidence="2" id="KW-0805">Transcription regulation</keyword>
<evidence type="ECO:0000313" key="5">
    <source>
        <dbReference type="Proteomes" id="UP000825935"/>
    </source>
</evidence>
<dbReference type="GO" id="GO:0006353">
    <property type="term" value="P:DNA-templated transcription termination"/>
    <property type="evidence" value="ECO:0007669"/>
    <property type="project" value="UniProtKB-KW"/>
</dbReference>
<dbReference type="InterPro" id="IPR003690">
    <property type="entry name" value="MTERF"/>
</dbReference>
<reference evidence="4" key="1">
    <citation type="submission" date="2021-08" db="EMBL/GenBank/DDBJ databases">
        <title>WGS assembly of Ceratopteris richardii.</title>
        <authorList>
            <person name="Marchant D.B."/>
            <person name="Chen G."/>
            <person name="Jenkins J."/>
            <person name="Shu S."/>
            <person name="Leebens-Mack J."/>
            <person name="Grimwood J."/>
            <person name="Schmutz J."/>
            <person name="Soltis P."/>
            <person name="Soltis D."/>
            <person name="Chen Z.-H."/>
        </authorList>
    </citation>
    <scope>NUCLEOTIDE SEQUENCE</scope>
    <source>
        <strain evidence="4">Whitten #5841</strain>
        <tissue evidence="4">Leaf</tissue>
    </source>
</reference>
<accession>A0A8T2RRF1</accession>
<evidence type="ECO:0000256" key="1">
    <source>
        <dbReference type="ARBA" id="ARBA00007692"/>
    </source>
</evidence>
<dbReference type="OrthoDB" id="637682at2759"/>
<dbReference type="AlphaFoldDB" id="A0A8T2RRF1"/>
<dbReference type="GO" id="GO:0003676">
    <property type="term" value="F:nucleic acid binding"/>
    <property type="evidence" value="ECO:0007669"/>
    <property type="project" value="InterPro"/>
</dbReference>